<dbReference type="RefSeq" id="WP_110578172.1">
    <property type="nucleotide sequence ID" value="NZ_BDSG01000013.1"/>
</dbReference>
<dbReference type="Pfam" id="PF01935">
    <property type="entry name" value="DUF87"/>
    <property type="match status" value="1"/>
</dbReference>
<comment type="caution">
    <text evidence="2">The sequence shown here is derived from an EMBL/GenBank/DDBJ whole genome shotgun (WGS) entry which is preliminary data.</text>
</comment>
<dbReference type="AlphaFoldDB" id="A0A2Z6ULR7"/>
<dbReference type="InterPro" id="IPR002789">
    <property type="entry name" value="HerA_central"/>
</dbReference>
<evidence type="ECO:0000313" key="3">
    <source>
        <dbReference type="Proteomes" id="UP000248272"/>
    </source>
</evidence>
<dbReference type="EMBL" id="BDSG01000013">
    <property type="protein sequence ID" value="GBL09336.1"/>
    <property type="molecule type" value="Genomic_DNA"/>
</dbReference>
<evidence type="ECO:0000313" key="2">
    <source>
        <dbReference type="EMBL" id="GBL09336.1"/>
    </source>
</evidence>
<dbReference type="InterPro" id="IPR027417">
    <property type="entry name" value="P-loop_NTPase"/>
</dbReference>
<dbReference type="InterPro" id="IPR008571">
    <property type="entry name" value="HerA-like"/>
</dbReference>
<name>A0A2Z6ULR7_MICAE</name>
<dbReference type="PANTHER" id="PTHR42957">
    <property type="entry name" value="HELICASE MJ1565-RELATED"/>
    <property type="match status" value="1"/>
</dbReference>
<sequence>MTKVDFGVLYGQKTTEDALLIYSSYEDAKASPQTGDFIVLTPKDEGNTKYLARVEAEIYDEDPIFKSQDKTLIAVHYARIAERELSERDKQKMFSYTYKVRILGTFTDSGSSILFTTAVRKLPTVSYIARHLNKREIDSILNKTNENGAEIGYLCVGETVFQEKGPILFKIDKLRNKRTMVFAQSGFGKTNLVKVLLYYMTRDTSYGKLIFDLNGEYFLRGTATYGLGDINENSIKDNVVVYTDKKLPEIYKTENRFIFEGKVSLNMHKHLAVGDILNFGAGFSEVMKSFLLYLDEEGVSNFIEKIDDYAENPSNLYRDFSDFFGEQKKDAKGNIKEDHSARKTIMAIRKRIRHLIDEGSLHSSSSNLIENVFKCLKQGKTVIIDLSLKDNMDASIISTILVRKLFESNKEKFTSDKPEEVVNAVVFVEEAQNVLSQEFVKSNANPFVRVAKEGRKFGLGLVAVTQRPSAISDEIRTQAENFFAFHMGNSDDIKALVKSNINYEGVIANFIQRETIAGNLYMVSSDQAFALPVRVTEFEKLVEKKVYPESKFTNNRN</sequence>
<protein>
    <recommendedName>
        <fullName evidence="1">Helicase HerA central domain-containing protein</fullName>
    </recommendedName>
</protein>
<dbReference type="SUPFAM" id="SSF52540">
    <property type="entry name" value="P-loop containing nucleoside triphosphate hydrolases"/>
    <property type="match status" value="1"/>
</dbReference>
<gene>
    <name evidence="2" type="ORF">MSj_00815</name>
</gene>
<dbReference type="Gene3D" id="3.40.50.300">
    <property type="entry name" value="P-loop containing nucleotide triphosphate hydrolases"/>
    <property type="match status" value="2"/>
</dbReference>
<organism evidence="2 3">
    <name type="scientific">Microcystis aeruginosa Sj</name>
    <dbReference type="NCBI Taxonomy" id="1979544"/>
    <lineage>
        <taxon>Bacteria</taxon>
        <taxon>Bacillati</taxon>
        <taxon>Cyanobacteriota</taxon>
        <taxon>Cyanophyceae</taxon>
        <taxon>Oscillatoriophycideae</taxon>
        <taxon>Chroococcales</taxon>
        <taxon>Microcystaceae</taxon>
        <taxon>Microcystis</taxon>
    </lineage>
</organism>
<dbReference type="Proteomes" id="UP000248272">
    <property type="component" value="Unassembled WGS sequence"/>
</dbReference>
<feature type="domain" description="Helicase HerA central" evidence="1">
    <location>
        <begin position="155"/>
        <end position="404"/>
    </location>
</feature>
<evidence type="ECO:0000259" key="1">
    <source>
        <dbReference type="Pfam" id="PF01935"/>
    </source>
</evidence>
<proteinExistence type="predicted"/>
<reference evidence="2 3" key="1">
    <citation type="journal article" date="2018" name="Front. Microbiol.">
        <title>Adaptation of the Freshwater Bloom-Forming Cyanobacterium Microcystis aeruginosa to Brackish Water Is Driven by Recent Horizontal Transfer of Sucrose Genes.</title>
        <authorList>
            <person name="Tanabe Y."/>
            <person name="Hodoki Y."/>
            <person name="Sano T."/>
            <person name="Tada K."/>
            <person name="Watanabe M.M."/>
        </authorList>
    </citation>
    <scope>NUCLEOTIDE SEQUENCE [LARGE SCALE GENOMIC DNA]</scope>
    <source>
        <strain evidence="2 3">Sj</strain>
    </source>
</reference>
<dbReference type="PANTHER" id="PTHR42957:SF1">
    <property type="entry name" value="HELICASE MJ1565-RELATED"/>
    <property type="match status" value="1"/>
</dbReference>
<accession>A0A2Z6ULR7</accession>